<keyword evidence="3" id="KW-1185">Reference proteome</keyword>
<dbReference type="VEuPathDB" id="TrichDB:TVAGG3_0330880"/>
<proteinExistence type="predicted"/>
<organism evidence="2 3">
    <name type="scientific">Trichomonas vaginalis (strain ATCC PRA-98 / G3)</name>
    <dbReference type="NCBI Taxonomy" id="412133"/>
    <lineage>
        <taxon>Eukaryota</taxon>
        <taxon>Metamonada</taxon>
        <taxon>Parabasalia</taxon>
        <taxon>Trichomonadida</taxon>
        <taxon>Trichomonadidae</taxon>
        <taxon>Trichomonas</taxon>
    </lineage>
</organism>
<dbReference type="InterPro" id="IPR036770">
    <property type="entry name" value="Ankyrin_rpt-contain_sf"/>
</dbReference>
<reference evidence="2" key="2">
    <citation type="journal article" date="2007" name="Science">
        <title>Draft genome sequence of the sexually transmitted pathogen Trichomonas vaginalis.</title>
        <authorList>
            <person name="Carlton J.M."/>
            <person name="Hirt R.P."/>
            <person name="Silva J.C."/>
            <person name="Delcher A.L."/>
            <person name="Schatz M."/>
            <person name="Zhao Q."/>
            <person name="Wortman J.R."/>
            <person name="Bidwell S.L."/>
            <person name="Alsmark U.C.M."/>
            <person name="Besteiro S."/>
            <person name="Sicheritz-Ponten T."/>
            <person name="Noel C.J."/>
            <person name="Dacks J.B."/>
            <person name="Foster P.G."/>
            <person name="Simillion C."/>
            <person name="Van de Peer Y."/>
            <person name="Miranda-Saavedra D."/>
            <person name="Barton G.J."/>
            <person name="Westrop G.D."/>
            <person name="Mueller S."/>
            <person name="Dessi D."/>
            <person name="Fiori P.L."/>
            <person name="Ren Q."/>
            <person name="Paulsen I."/>
            <person name="Zhang H."/>
            <person name="Bastida-Corcuera F.D."/>
            <person name="Simoes-Barbosa A."/>
            <person name="Brown M.T."/>
            <person name="Hayes R.D."/>
            <person name="Mukherjee M."/>
            <person name="Okumura C.Y."/>
            <person name="Schneider R."/>
            <person name="Smith A.J."/>
            <person name="Vanacova S."/>
            <person name="Villalvazo M."/>
            <person name="Haas B.J."/>
            <person name="Pertea M."/>
            <person name="Feldblyum T.V."/>
            <person name="Utterback T.R."/>
            <person name="Shu C.L."/>
            <person name="Osoegawa K."/>
            <person name="de Jong P.J."/>
            <person name="Hrdy I."/>
            <person name="Horvathova L."/>
            <person name="Zubacova Z."/>
            <person name="Dolezal P."/>
            <person name="Malik S.B."/>
            <person name="Logsdon J.M. Jr."/>
            <person name="Henze K."/>
            <person name="Gupta A."/>
            <person name="Wang C.C."/>
            <person name="Dunne R.L."/>
            <person name="Upcroft J.A."/>
            <person name="Upcroft P."/>
            <person name="White O."/>
            <person name="Salzberg S.L."/>
            <person name="Tang P."/>
            <person name="Chiu C.-H."/>
            <person name="Lee Y.-S."/>
            <person name="Embley T.M."/>
            <person name="Coombs G.H."/>
            <person name="Mottram J.C."/>
            <person name="Tachezy J."/>
            <person name="Fraser-Liggett C.M."/>
            <person name="Johnson P.J."/>
        </authorList>
    </citation>
    <scope>NUCLEOTIDE SEQUENCE [LARGE SCALE GENOMIC DNA]</scope>
    <source>
        <strain evidence="2">G3</strain>
    </source>
</reference>
<dbReference type="Proteomes" id="UP000001542">
    <property type="component" value="Unassembled WGS sequence"/>
</dbReference>
<dbReference type="SUPFAM" id="SSF48403">
    <property type="entry name" value="Ankyrin repeat"/>
    <property type="match status" value="1"/>
</dbReference>
<evidence type="ECO:0000259" key="1">
    <source>
        <dbReference type="Pfam" id="PF11929"/>
    </source>
</evidence>
<dbReference type="PANTHER" id="PTHR24182:SF13">
    <property type="entry name" value="LD18443P"/>
    <property type="match status" value="1"/>
</dbReference>
<feature type="domain" description="DUF3447" evidence="1">
    <location>
        <begin position="186"/>
        <end position="259"/>
    </location>
</feature>
<dbReference type="EMBL" id="DS113282">
    <property type="protein sequence ID" value="EAY13678.1"/>
    <property type="molecule type" value="Genomic_DNA"/>
</dbReference>
<evidence type="ECO:0000313" key="3">
    <source>
        <dbReference type="Proteomes" id="UP000001542"/>
    </source>
</evidence>
<dbReference type="RefSeq" id="XP_001325901.1">
    <property type="nucleotide sequence ID" value="XM_001325866.1"/>
</dbReference>
<evidence type="ECO:0000313" key="2">
    <source>
        <dbReference type="EMBL" id="EAY13678.1"/>
    </source>
</evidence>
<dbReference type="AlphaFoldDB" id="A2E146"/>
<gene>
    <name evidence="2" type="ORF">TVAG_388200</name>
</gene>
<name>A2E146_TRIV3</name>
<dbReference type="InterPro" id="IPR020683">
    <property type="entry name" value="DUF3447"/>
</dbReference>
<dbReference type="Pfam" id="PF11929">
    <property type="entry name" value="DUF3447"/>
    <property type="match status" value="1"/>
</dbReference>
<sequence length="346" mass="40330">MSENFNFSNWKFYGFDTDLDLMMFFFIIQIVDAFKASKRYSILTNKYNEYIDAWDSIYNLNSDDIISAAKLYMKIKDYLIETGYFTPQEMIHSIRNFGLQRLKYRHAYLEVMKAINREYHCDNDFDIRSLSESDAANTIHEIILNDDQKKLYNFLNLGNHNLSEILQFCCEQGAVNCFWALIDSYKVPITKECLDASFLGNNQEIIEECLRAQEPDSSTLGNAIASHNMDNIKNLLTNYNLRYPIDKCACYKNLRAFLIHLVSTDDMNICFVYSPSFHIQSFCEYFLSKGADINYAHEHCYTELSVAAKEKQNDIAKYLIMKEIVINYQTILYPSAFEIAVVSNNP</sequence>
<accession>A2E146</accession>
<dbReference type="VEuPathDB" id="TrichDB:TVAG_436260"/>
<dbReference type="PANTHER" id="PTHR24182">
    <property type="entry name" value="ANKYRIN REPEAT AND SOCS BOX CONTAINING 4"/>
    <property type="match status" value="1"/>
</dbReference>
<dbReference type="InParanoid" id="A2E146"/>
<protein>
    <recommendedName>
        <fullName evidence="1">DUF3447 domain-containing protein</fullName>
    </recommendedName>
</protein>
<dbReference type="KEGG" id="tva:4771658"/>
<reference evidence="2" key="1">
    <citation type="submission" date="2006-10" db="EMBL/GenBank/DDBJ databases">
        <authorList>
            <person name="Amadeo P."/>
            <person name="Zhao Q."/>
            <person name="Wortman J."/>
            <person name="Fraser-Liggett C."/>
            <person name="Carlton J."/>
        </authorList>
    </citation>
    <scope>NUCLEOTIDE SEQUENCE</scope>
    <source>
        <strain evidence="2">G3</strain>
    </source>
</reference>
<dbReference type="Gene3D" id="1.25.40.20">
    <property type="entry name" value="Ankyrin repeat-containing domain"/>
    <property type="match status" value="1"/>
</dbReference>